<proteinExistence type="predicted"/>
<dbReference type="Proteomes" id="UP000054217">
    <property type="component" value="Unassembled WGS sequence"/>
</dbReference>
<dbReference type="EMBL" id="KN831960">
    <property type="protein sequence ID" value="KIO07247.1"/>
    <property type="molecule type" value="Genomic_DNA"/>
</dbReference>
<organism evidence="1 2">
    <name type="scientific">Pisolithus tinctorius Marx 270</name>
    <dbReference type="NCBI Taxonomy" id="870435"/>
    <lineage>
        <taxon>Eukaryota</taxon>
        <taxon>Fungi</taxon>
        <taxon>Dikarya</taxon>
        <taxon>Basidiomycota</taxon>
        <taxon>Agaricomycotina</taxon>
        <taxon>Agaricomycetes</taxon>
        <taxon>Agaricomycetidae</taxon>
        <taxon>Boletales</taxon>
        <taxon>Sclerodermatineae</taxon>
        <taxon>Pisolithaceae</taxon>
        <taxon>Pisolithus</taxon>
    </lineage>
</organism>
<sequence length="116" mass="13111">MVNTASLHQHTFSPSNIQALLKYKSHGFQFISCKETNHLPFACRTQIRSLNDWGWLSFDFATIPHHNANPIATFYRLGIVDAIWTLGGQVCGSNSLCVAPILNIIEDCFYIIYHPT</sequence>
<dbReference type="HOGENOM" id="CLU_2097806_0_0_1"/>
<accession>A0A0C3KC83</accession>
<evidence type="ECO:0000313" key="1">
    <source>
        <dbReference type="EMBL" id="KIO07247.1"/>
    </source>
</evidence>
<reference evidence="2" key="2">
    <citation type="submission" date="2015-01" db="EMBL/GenBank/DDBJ databases">
        <title>Evolutionary Origins and Diversification of the Mycorrhizal Mutualists.</title>
        <authorList>
            <consortium name="DOE Joint Genome Institute"/>
            <consortium name="Mycorrhizal Genomics Consortium"/>
            <person name="Kohler A."/>
            <person name="Kuo A."/>
            <person name="Nagy L.G."/>
            <person name="Floudas D."/>
            <person name="Copeland A."/>
            <person name="Barry K.W."/>
            <person name="Cichocki N."/>
            <person name="Veneault-Fourrey C."/>
            <person name="LaButti K."/>
            <person name="Lindquist E.A."/>
            <person name="Lipzen A."/>
            <person name="Lundell T."/>
            <person name="Morin E."/>
            <person name="Murat C."/>
            <person name="Riley R."/>
            <person name="Ohm R."/>
            <person name="Sun H."/>
            <person name="Tunlid A."/>
            <person name="Henrissat B."/>
            <person name="Grigoriev I.V."/>
            <person name="Hibbett D.S."/>
            <person name="Martin F."/>
        </authorList>
    </citation>
    <scope>NUCLEOTIDE SEQUENCE [LARGE SCALE GENOMIC DNA]</scope>
    <source>
        <strain evidence="2">Marx 270</strain>
    </source>
</reference>
<name>A0A0C3KC83_PISTI</name>
<evidence type="ECO:0000313" key="2">
    <source>
        <dbReference type="Proteomes" id="UP000054217"/>
    </source>
</evidence>
<gene>
    <name evidence="1" type="ORF">M404DRAFT_23697</name>
</gene>
<dbReference type="AlphaFoldDB" id="A0A0C3KC83"/>
<reference evidence="1 2" key="1">
    <citation type="submission" date="2014-04" db="EMBL/GenBank/DDBJ databases">
        <authorList>
            <consortium name="DOE Joint Genome Institute"/>
            <person name="Kuo A."/>
            <person name="Kohler A."/>
            <person name="Costa M.D."/>
            <person name="Nagy L.G."/>
            <person name="Floudas D."/>
            <person name="Copeland A."/>
            <person name="Barry K.W."/>
            <person name="Cichocki N."/>
            <person name="Veneault-Fourrey C."/>
            <person name="LaButti K."/>
            <person name="Lindquist E.A."/>
            <person name="Lipzen A."/>
            <person name="Lundell T."/>
            <person name="Morin E."/>
            <person name="Murat C."/>
            <person name="Sun H."/>
            <person name="Tunlid A."/>
            <person name="Henrissat B."/>
            <person name="Grigoriev I.V."/>
            <person name="Hibbett D.S."/>
            <person name="Martin F."/>
            <person name="Nordberg H.P."/>
            <person name="Cantor M.N."/>
            <person name="Hua S.X."/>
        </authorList>
    </citation>
    <scope>NUCLEOTIDE SEQUENCE [LARGE SCALE GENOMIC DNA]</scope>
    <source>
        <strain evidence="1 2">Marx 270</strain>
    </source>
</reference>
<dbReference type="InParanoid" id="A0A0C3KC83"/>
<protein>
    <submittedName>
        <fullName evidence="1">Uncharacterized protein</fullName>
    </submittedName>
</protein>
<keyword evidence="2" id="KW-1185">Reference proteome</keyword>